<proteinExistence type="inferred from homology"/>
<reference evidence="4 5" key="1">
    <citation type="journal article" date="2019" name="Int. J. Syst. Evol. Microbiol.">
        <title>The Global Catalogue of Microorganisms (GCM) 10K type strain sequencing project: providing services to taxonomists for standard genome sequencing and annotation.</title>
        <authorList>
            <consortium name="The Broad Institute Genomics Platform"/>
            <consortium name="The Broad Institute Genome Sequencing Center for Infectious Disease"/>
            <person name="Wu L."/>
            <person name="Ma J."/>
        </authorList>
    </citation>
    <scope>NUCLEOTIDE SEQUENCE [LARGE SCALE GENOMIC DNA]</scope>
    <source>
        <strain evidence="4 5">JCM 13004</strain>
    </source>
</reference>
<dbReference type="PANTHER" id="PTHR43094:SF1">
    <property type="entry name" value="AMINOTRANSFERASE CLASS-III"/>
    <property type="match status" value="1"/>
</dbReference>
<name>A0ABN1WA66_9ACTN</name>
<dbReference type="SUPFAM" id="SSF53383">
    <property type="entry name" value="PLP-dependent transferases"/>
    <property type="match status" value="1"/>
</dbReference>
<dbReference type="PANTHER" id="PTHR43094">
    <property type="entry name" value="AMINOTRANSFERASE"/>
    <property type="match status" value="1"/>
</dbReference>
<comment type="caution">
    <text evidence="4">The sequence shown here is derived from an EMBL/GenBank/DDBJ whole genome shotgun (WGS) entry which is preliminary data.</text>
</comment>
<keyword evidence="2 3" id="KW-0663">Pyridoxal phosphate</keyword>
<dbReference type="NCBIfam" id="NF004718">
    <property type="entry name" value="PRK06062.1"/>
    <property type="match status" value="1"/>
</dbReference>
<dbReference type="Pfam" id="PF00202">
    <property type="entry name" value="Aminotran_3"/>
    <property type="match status" value="1"/>
</dbReference>
<evidence type="ECO:0000313" key="4">
    <source>
        <dbReference type="EMBL" id="GAA1239397.1"/>
    </source>
</evidence>
<dbReference type="Gene3D" id="3.90.1150.10">
    <property type="entry name" value="Aspartate Aminotransferase, domain 1"/>
    <property type="match status" value="1"/>
</dbReference>
<dbReference type="Proteomes" id="UP001500037">
    <property type="component" value="Unassembled WGS sequence"/>
</dbReference>
<gene>
    <name evidence="4" type="ORF">GCM10009665_32460</name>
</gene>
<accession>A0ABN1WA66</accession>
<dbReference type="EMBL" id="BAAALF010000049">
    <property type="protein sequence ID" value="GAA1239397.1"/>
    <property type="molecule type" value="Genomic_DNA"/>
</dbReference>
<dbReference type="InterPro" id="IPR005814">
    <property type="entry name" value="Aminotrans_3"/>
</dbReference>
<dbReference type="InterPro" id="IPR015424">
    <property type="entry name" value="PyrdxlP-dep_Trfase"/>
</dbReference>
<dbReference type="InterPro" id="IPR015422">
    <property type="entry name" value="PyrdxlP-dep_Trfase_small"/>
</dbReference>
<dbReference type="PROSITE" id="PS00600">
    <property type="entry name" value="AA_TRANSFER_CLASS_3"/>
    <property type="match status" value="1"/>
</dbReference>
<dbReference type="InterPro" id="IPR049704">
    <property type="entry name" value="Aminotrans_3_PPA_site"/>
</dbReference>
<keyword evidence="5" id="KW-1185">Reference proteome</keyword>
<evidence type="ECO:0000313" key="5">
    <source>
        <dbReference type="Proteomes" id="UP001500037"/>
    </source>
</evidence>
<comment type="similarity">
    <text evidence="1 3">Belongs to the class-III pyridoxal-phosphate-dependent aminotransferase family.</text>
</comment>
<keyword evidence="4" id="KW-0808">Transferase</keyword>
<dbReference type="GO" id="GO:0008483">
    <property type="term" value="F:transaminase activity"/>
    <property type="evidence" value="ECO:0007669"/>
    <property type="project" value="UniProtKB-KW"/>
</dbReference>
<protein>
    <submittedName>
        <fullName evidence="4">Aspartate aminotransferase family protein</fullName>
    </submittedName>
</protein>
<dbReference type="CDD" id="cd00610">
    <property type="entry name" value="OAT_like"/>
    <property type="match status" value="1"/>
</dbReference>
<evidence type="ECO:0000256" key="1">
    <source>
        <dbReference type="ARBA" id="ARBA00008954"/>
    </source>
</evidence>
<dbReference type="Gene3D" id="3.40.640.10">
    <property type="entry name" value="Type I PLP-dependent aspartate aminotransferase-like (Major domain)"/>
    <property type="match status" value="1"/>
</dbReference>
<dbReference type="InterPro" id="IPR015421">
    <property type="entry name" value="PyrdxlP-dep_Trfase_major"/>
</dbReference>
<evidence type="ECO:0000256" key="2">
    <source>
        <dbReference type="ARBA" id="ARBA00022898"/>
    </source>
</evidence>
<evidence type="ECO:0000256" key="3">
    <source>
        <dbReference type="RuleBase" id="RU003560"/>
    </source>
</evidence>
<sequence>MTLHVSGPLAYADGMSIPTADPAAGQAVKAADRAHVFHSWSAQALIDPLAVAGAEGSYFWDYEGNRYLDFSSQLVNTNIGHQHPKVVAAIQEQAGRLCTLAPGFAVEARSEAARLIAERTPGDLDKIFFTNGGAEANENAIRMARLHTGRQKIMSTYRSYHGATANAIALTGDPRRWPSETGTSGVVHFWGPYTYRSSFHAENEAQECERALAHLEQTIAFEGPQTIAAIILETVVGTAGILVPPPGYLAGVREICDRYGIVFILDEVMAGFGRTGAWFAADHWNVTPDLLTFAKGVNSGYVPLGGVAISAEIAATFAERPFPGGLTYSGHPLACASAVATITAMAEEGIVEHARHIGETVLGPGLRELAERHPSVGEVRGLGVFWALDLVRDRATREPLVPYNAAGAAGAPIAELAAACKKRGLWPFTNMNRFHVVPPCTVSEEEARTGLAVLDEALTLADAHTV</sequence>
<organism evidence="4 5">
    <name type="scientific">Kitasatospora nipponensis</name>
    <dbReference type="NCBI Taxonomy" id="258049"/>
    <lineage>
        <taxon>Bacteria</taxon>
        <taxon>Bacillati</taxon>
        <taxon>Actinomycetota</taxon>
        <taxon>Actinomycetes</taxon>
        <taxon>Kitasatosporales</taxon>
        <taxon>Streptomycetaceae</taxon>
        <taxon>Kitasatospora</taxon>
    </lineage>
</organism>
<keyword evidence="4" id="KW-0032">Aminotransferase</keyword>